<organism evidence="1 2">
    <name type="scientific">Euzebya pacifica</name>
    <dbReference type="NCBI Taxonomy" id="1608957"/>
    <lineage>
        <taxon>Bacteria</taxon>
        <taxon>Bacillati</taxon>
        <taxon>Actinomycetota</taxon>
        <taxon>Nitriliruptoria</taxon>
        <taxon>Euzebyales</taxon>
    </lineage>
</organism>
<sequence>MTDSLAAAAVLRRILQQPGPRRLWLRHAIVGPADGVNQRAVAAVLAGYLADRGERPDSLDLPRRLKDRVNRALSGSSLSAETLRWFIEAFELDPDQESELFQAWLGPGVANHGAVDDQLEDGVEDDGHRTLHLQEWHRLGPDGIPTVHETVQTIQATGETLEGYLYRFDRKEVVVDGLHGGRAGPVHEVDEGLHGVWITFPTPLSKGDTATLRYRTRFAFQSPPPPRFRRASRRRIDQVLVIVEFHPARMPRRVRWCHWDGYGPDAAVVAEEDVTVGRSHDVHRVVSPLQRATVGFRWEW</sequence>
<keyword evidence="2" id="KW-1185">Reference proteome</keyword>
<dbReference type="RefSeq" id="WP_164710477.1">
    <property type="nucleotide sequence ID" value="NZ_CP031165.1"/>
</dbReference>
<accession>A0A346XYL0</accession>
<dbReference type="AlphaFoldDB" id="A0A346XYL0"/>
<gene>
    <name evidence="1" type="ORF">DVS28_a2628</name>
</gene>
<evidence type="ECO:0000313" key="2">
    <source>
        <dbReference type="Proteomes" id="UP000264006"/>
    </source>
</evidence>
<name>A0A346XYL0_9ACTN</name>
<dbReference type="Proteomes" id="UP000264006">
    <property type="component" value="Chromosome"/>
</dbReference>
<dbReference type="EMBL" id="CP031165">
    <property type="protein sequence ID" value="AXV07307.1"/>
    <property type="molecule type" value="Genomic_DNA"/>
</dbReference>
<protein>
    <submittedName>
        <fullName evidence="1">Uncharacterized protein</fullName>
    </submittedName>
</protein>
<evidence type="ECO:0000313" key="1">
    <source>
        <dbReference type="EMBL" id="AXV07307.1"/>
    </source>
</evidence>
<proteinExistence type="predicted"/>
<dbReference type="KEGG" id="euz:DVS28_a2628"/>
<reference evidence="1 2" key="1">
    <citation type="submission" date="2018-09" db="EMBL/GenBank/DDBJ databases">
        <title>Complete genome sequence of Euzebya sp. DY32-46 isolated from seawater of Pacific Ocean.</title>
        <authorList>
            <person name="Xu L."/>
            <person name="Wu Y.-H."/>
            <person name="Xu X.-W."/>
        </authorList>
    </citation>
    <scope>NUCLEOTIDE SEQUENCE [LARGE SCALE GENOMIC DNA]</scope>
    <source>
        <strain evidence="1 2">DY32-46</strain>
    </source>
</reference>